<dbReference type="Proteomes" id="UP000198211">
    <property type="component" value="Unassembled WGS sequence"/>
</dbReference>
<dbReference type="EMBL" id="NBNE01002600">
    <property type="protein sequence ID" value="OWZ09977.1"/>
    <property type="molecule type" value="Genomic_DNA"/>
</dbReference>
<evidence type="ECO:0000259" key="1">
    <source>
        <dbReference type="PROSITE" id="PS50013"/>
    </source>
</evidence>
<comment type="caution">
    <text evidence="2">The sequence shown here is derived from an EMBL/GenBank/DDBJ whole genome shotgun (WGS) entry which is preliminary data.</text>
</comment>
<name>A0A225VYW2_9STRA</name>
<protein>
    <recommendedName>
        <fullName evidence="1">Chromo domain-containing protein</fullName>
    </recommendedName>
</protein>
<proteinExistence type="predicted"/>
<reference evidence="3" key="1">
    <citation type="submission" date="2017-03" db="EMBL/GenBank/DDBJ databases">
        <title>Phytopthora megakarya and P. palmivora, two closely related causual agents of cacao black pod achieved similar genome size and gene model numbers by different mechanisms.</title>
        <authorList>
            <person name="Ali S."/>
            <person name="Shao J."/>
            <person name="Larry D.J."/>
            <person name="Kronmiller B."/>
            <person name="Shen D."/>
            <person name="Strem M.D."/>
            <person name="Melnick R.L."/>
            <person name="Guiltinan M.J."/>
            <person name="Tyler B.M."/>
            <person name="Meinhardt L.W."/>
            <person name="Bailey B.A."/>
        </authorList>
    </citation>
    <scope>NUCLEOTIDE SEQUENCE [LARGE SCALE GENOMIC DNA]</scope>
    <source>
        <strain evidence="3">zdho120</strain>
    </source>
</reference>
<sequence>MDEVRGQHSKRLFRYRKQGQYHTAREVVNESLRDAIKSRADQPNENVWLYLDRVKEGYACKLAHMWHEPFRVIELISNDAARLETAGSGYRILPIVHLSKLKPVRTFQDRPKVVLNTEDNDRVDIDEELLPDDSWETPLNEDKFKVERIADMRSGRHTRYGRVHREFQVYWKGYDEPP</sequence>
<evidence type="ECO:0000313" key="2">
    <source>
        <dbReference type="EMBL" id="OWZ09977.1"/>
    </source>
</evidence>
<gene>
    <name evidence="2" type="ORF">PHMEG_00017233</name>
</gene>
<evidence type="ECO:0000313" key="3">
    <source>
        <dbReference type="Proteomes" id="UP000198211"/>
    </source>
</evidence>
<dbReference type="SUPFAM" id="SSF54160">
    <property type="entry name" value="Chromo domain-like"/>
    <property type="match status" value="1"/>
</dbReference>
<accession>A0A225VYW2</accession>
<organism evidence="2 3">
    <name type="scientific">Phytophthora megakarya</name>
    <dbReference type="NCBI Taxonomy" id="4795"/>
    <lineage>
        <taxon>Eukaryota</taxon>
        <taxon>Sar</taxon>
        <taxon>Stramenopiles</taxon>
        <taxon>Oomycota</taxon>
        <taxon>Peronosporomycetes</taxon>
        <taxon>Peronosporales</taxon>
        <taxon>Peronosporaceae</taxon>
        <taxon>Phytophthora</taxon>
    </lineage>
</organism>
<dbReference type="PROSITE" id="PS50013">
    <property type="entry name" value="CHROMO_2"/>
    <property type="match status" value="1"/>
</dbReference>
<dbReference type="InterPro" id="IPR016197">
    <property type="entry name" value="Chromo-like_dom_sf"/>
</dbReference>
<keyword evidence="3" id="KW-1185">Reference proteome</keyword>
<dbReference type="AlphaFoldDB" id="A0A225VYW2"/>
<feature type="domain" description="Chromo" evidence="1">
    <location>
        <begin position="144"/>
        <end position="178"/>
    </location>
</feature>
<dbReference type="OrthoDB" id="135357at2759"/>
<dbReference type="InterPro" id="IPR000953">
    <property type="entry name" value="Chromo/chromo_shadow_dom"/>
</dbReference>